<proteinExistence type="predicted"/>
<keyword evidence="1" id="KW-1133">Transmembrane helix</keyword>
<dbReference type="AlphaFoldDB" id="A0A914RN07"/>
<evidence type="ECO:0000313" key="2">
    <source>
        <dbReference type="Proteomes" id="UP000887564"/>
    </source>
</evidence>
<keyword evidence="1" id="KW-0472">Membrane</keyword>
<evidence type="ECO:0000313" key="3">
    <source>
        <dbReference type="WBParaSite" id="PEQ_0000619701-mRNA-1"/>
    </source>
</evidence>
<sequence>MFKSLCFLRLLSYSCATCINEDGLQSLLLMRSIALPVLIFLFLFLLSLFHFY</sequence>
<protein>
    <submittedName>
        <fullName evidence="3">Uncharacterized protein</fullName>
    </submittedName>
</protein>
<dbReference type="Proteomes" id="UP000887564">
    <property type="component" value="Unplaced"/>
</dbReference>
<name>A0A914RN07_PAREQ</name>
<feature type="transmembrane region" description="Helical" evidence="1">
    <location>
        <begin position="32"/>
        <end position="51"/>
    </location>
</feature>
<keyword evidence="2" id="KW-1185">Reference proteome</keyword>
<dbReference type="WBParaSite" id="PEQ_0000619701-mRNA-1">
    <property type="protein sequence ID" value="PEQ_0000619701-mRNA-1"/>
    <property type="gene ID" value="PEQ_0000619701"/>
</dbReference>
<organism evidence="2 3">
    <name type="scientific">Parascaris equorum</name>
    <name type="common">Equine roundworm</name>
    <dbReference type="NCBI Taxonomy" id="6256"/>
    <lineage>
        <taxon>Eukaryota</taxon>
        <taxon>Metazoa</taxon>
        <taxon>Ecdysozoa</taxon>
        <taxon>Nematoda</taxon>
        <taxon>Chromadorea</taxon>
        <taxon>Rhabditida</taxon>
        <taxon>Spirurina</taxon>
        <taxon>Ascaridomorpha</taxon>
        <taxon>Ascaridoidea</taxon>
        <taxon>Ascarididae</taxon>
        <taxon>Parascaris</taxon>
    </lineage>
</organism>
<accession>A0A914RN07</accession>
<evidence type="ECO:0000256" key="1">
    <source>
        <dbReference type="SAM" id="Phobius"/>
    </source>
</evidence>
<reference evidence="3" key="1">
    <citation type="submission" date="2022-11" db="UniProtKB">
        <authorList>
            <consortium name="WormBaseParasite"/>
        </authorList>
    </citation>
    <scope>IDENTIFICATION</scope>
</reference>
<keyword evidence="1" id="KW-0812">Transmembrane</keyword>